<keyword evidence="4 6" id="KW-0472">Membrane</keyword>
<dbReference type="Proteomes" id="UP000242770">
    <property type="component" value="Unassembled WGS sequence"/>
</dbReference>
<keyword evidence="9" id="KW-1185">Reference proteome</keyword>
<evidence type="ECO:0000256" key="1">
    <source>
        <dbReference type="ARBA" id="ARBA00004167"/>
    </source>
</evidence>
<reference evidence="9" key="2">
    <citation type="submission" date="2014-06" db="EMBL/GenBank/DDBJ databases">
        <authorList>
            <person name="Berkman P.J."/>
        </authorList>
    </citation>
    <scope>NUCLEOTIDE SEQUENCE [LARGE SCALE GENOMIC DNA]</scope>
</reference>
<proteinExistence type="predicted"/>
<feature type="transmembrane region" description="Helical" evidence="6">
    <location>
        <begin position="86"/>
        <end position="108"/>
    </location>
</feature>
<dbReference type="PANTHER" id="PTHR12883:SF0">
    <property type="entry name" value="PAT COMPLEX SUBUNIT CCDC47"/>
    <property type="match status" value="1"/>
</dbReference>
<evidence type="ECO:0000256" key="2">
    <source>
        <dbReference type="ARBA" id="ARBA00022692"/>
    </source>
</evidence>
<evidence type="ECO:0000256" key="3">
    <source>
        <dbReference type="ARBA" id="ARBA00022989"/>
    </source>
</evidence>
<feature type="region of interest" description="Disordered" evidence="5">
    <location>
        <begin position="383"/>
        <end position="437"/>
    </location>
</feature>
<accession>A0A0F7SBJ2</accession>
<protein>
    <recommendedName>
        <fullName evidence="10">DUF1682-domain-containing protein</fullName>
    </recommendedName>
</protein>
<dbReference type="GO" id="GO:0032469">
    <property type="term" value="P:endoplasmic reticulum calcium ion homeostasis"/>
    <property type="evidence" value="ECO:0007669"/>
    <property type="project" value="InterPro"/>
</dbReference>
<dbReference type="InterPro" id="IPR012879">
    <property type="entry name" value="CCDC47"/>
</dbReference>
<evidence type="ECO:0000313" key="8">
    <source>
        <dbReference type="EMBL" id="CDW98143.1"/>
    </source>
</evidence>
<reference evidence="8" key="3">
    <citation type="submission" date="2014-06" db="EMBL/GenBank/DDBJ databases">
        <authorList>
            <person name="Berkman J.Paul."/>
        </authorList>
    </citation>
    <scope>NUCLEOTIDE SEQUENCE [LARGE SCALE GENOMIC DNA]</scope>
</reference>
<dbReference type="GO" id="GO:0005509">
    <property type="term" value="F:calcium ion binding"/>
    <property type="evidence" value="ECO:0007669"/>
    <property type="project" value="InterPro"/>
</dbReference>
<dbReference type="AlphaFoldDB" id="A0A0F7SBJ2"/>
<dbReference type="STRING" id="49012.A0A0F7SBJ2"/>
<evidence type="ECO:0000313" key="7">
    <source>
        <dbReference type="EMBL" id="CDS82323.1"/>
    </source>
</evidence>
<dbReference type="Pfam" id="PF07946">
    <property type="entry name" value="CCDC47"/>
    <property type="match status" value="1"/>
</dbReference>
<dbReference type="EMBL" id="LK056665">
    <property type="protein sequence ID" value="CDS82323.1"/>
    <property type="molecule type" value="Genomic_DNA"/>
</dbReference>
<dbReference type="PANTHER" id="PTHR12883">
    <property type="entry name" value="ADIPOCYTE-SPECIFIC PROTEIN 4-RELATED"/>
    <property type="match status" value="1"/>
</dbReference>
<dbReference type="EMBL" id="CCFA01002866">
    <property type="protein sequence ID" value="CDW98143.1"/>
    <property type="molecule type" value="Genomic_DNA"/>
</dbReference>
<name>A0A0F7SBJ2_9BASI</name>
<keyword evidence="2 6" id="KW-0812">Transmembrane</keyword>
<sequence>MAVNQLASTAMRLPTGAVFAVWTMLLLASSSTAFELPSFLKSVISVERVINANLPTGATGATAYQANKPYDGIEIPIAGRFVFRPALFWLEAGVLGFCLLFILVHLVGKTRNRHIAERFASAALPTLEQEFAVVADDDGKGHLLWNGGNAALMFASGRRGCASLHVTFDLIPRHDPMEILFALAKDIVLASTTSSIRDTITLTFTLPPTSDNVSGVFALVNKGALQHTRSGRFDLTFAKVIDSDSAVTSRGLSKQWAIMSEAAELTDGFLGEPDQKGVAQRTKLGLVDLLQGQAGNFLDSIVLTDQPSERPTKGPIPVEKRQRLLVLALKTPKSRADAQKAAELLQLGCNLVDALQEGVIKPRNETLAKLRKTRAQVDKELLDEATKEQREAEQEARDEAKRKAEKAKFDKLSPAEQAKRKEVERKRALKKGSQKVR</sequence>
<organism evidence="8 9">
    <name type="scientific">Sporisorium scitamineum</name>
    <dbReference type="NCBI Taxonomy" id="49012"/>
    <lineage>
        <taxon>Eukaryota</taxon>
        <taxon>Fungi</taxon>
        <taxon>Dikarya</taxon>
        <taxon>Basidiomycota</taxon>
        <taxon>Ustilaginomycotina</taxon>
        <taxon>Ustilaginomycetes</taxon>
        <taxon>Ustilaginales</taxon>
        <taxon>Ustilaginaceae</taxon>
        <taxon>Sporisorium</taxon>
    </lineage>
</organism>
<evidence type="ECO:0000313" key="9">
    <source>
        <dbReference type="Proteomes" id="UP000242770"/>
    </source>
</evidence>
<evidence type="ECO:0000256" key="6">
    <source>
        <dbReference type="SAM" id="Phobius"/>
    </source>
</evidence>
<dbReference type="GO" id="GO:0005783">
    <property type="term" value="C:endoplasmic reticulum"/>
    <property type="evidence" value="ECO:0007669"/>
    <property type="project" value="InterPro"/>
</dbReference>
<feature type="compositionally biased region" description="Basic residues" evidence="5">
    <location>
        <begin position="427"/>
        <end position="437"/>
    </location>
</feature>
<dbReference type="GO" id="GO:0016020">
    <property type="term" value="C:membrane"/>
    <property type="evidence" value="ECO:0007669"/>
    <property type="project" value="UniProtKB-SubCell"/>
</dbReference>
<evidence type="ECO:0000256" key="4">
    <source>
        <dbReference type="ARBA" id="ARBA00023136"/>
    </source>
</evidence>
<comment type="subcellular location">
    <subcellularLocation>
        <location evidence="1">Membrane</location>
        <topology evidence="1">Single-pass membrane protein</topology>
    </subcellularLocation>
</comment>
<evidence type="ECO:0000256" key="5">
    <source>
        <dbReference type="SAM" id="MobiDB-lite"/>
    </source>
</evidence>
<feature type="compositionally biased region" description="Basic and acidic residues" evidence="5">
    <location>
        <begin position="383"/>
        <end position="426"/>
    </location>
</feature>
<reference evidence="7" key="1">
    <citation type="submission" date="2014-06" db="EMBL/GenBank/DDBJ databases">
        <authorList>
            <person name="Ju J."/>
            <person name="Zhang J."/>
        </authorList>
    </citation>
    <scope>NUCLEOTIDE SEQUENCE</scope>
    <source>
        <strain evidence="7">SscI8</strain>
    </source>
</reference>
<dbReference type="OrthoDB" id="10039147at2759"/>
<gene>
    <name evidence="8" type="primary">SSCI48220.1</name>
    <name evidence="7" type="ORF">SPSC_03142</name>
</gene>
<evidence type="ECO:0008006" key="10">
    <source>
        <dbReference type="Google" id="ProtNLM"/>
    </source>
</evidence>
<keyword evidence="3 6" id="KW-1133">Transmembrane helix</keyword>